<evidence type="ECO:0000256" key="7">
    <source>
        <dbReference type="RuleBase" id="RU361267"/>
    </source>
</evidence>
<dbReference type="Pfam" id="PF01553">
    <property type="entry name" value="Acyltransferase"/>
    <property type="match status" value="1"/>
</dbReference>
<keyword evidence="6 7" id="KW-0012">Acyltransferase</keyword>
<comment type="caution">
    <text evidence="9">The sequence shown here is derived from an EMBL/GenBank/DDBJ whole genome shotgun (WGS) entry which is preliminary data.</text>
</comment>
<evidence type="ECO:0000256" key="2">
    <source>
        <dbReference type="ARBA" id="ARBA00008655"/>
    </source>
</evidence>
<comment type="pathway">
    <text evidence="1">Lipid metabolism.</text>
</comment>
<comment type="domain">
    <text evidence="7">The HXXXXD motif is essential for acyltransferase activity and may constitute the binding site for the phosphate moiety of the glycerol-3-phosphate.</text>
</comment>
<proteinExistence type="inferred from homology"/>
<keyword evidence="7" id="KW-1208">Phospholipid metabolism</keyword>
<dbReference type="CDD" id="cd07989">
    <property type="entry name" value="LPLAT_AGPAT-like"/>
    <property type="match status" value="1"/>
</dbReference>
<keyword evidence="4 7" id="KW-0808">Transferase</keyword>
<dbReference type="InterPro" id="IPR004552">
    <property type="entry name" value="AGP_acyltrans"/>
</dbReference>
<comment type="similarity">
    <text evidence="2 7">Belongs to the 1-acyl-sn-glycerol-3-phosphate acyltransferase family.</text>
</comment>
<evidence type="ECO:0000256" key="1">
    <source>
        <dbReference type="ARBA" id="ARBA00005189"/>
    </source>
</evidence>
<name>A0A2I0QRF4_9BACI</name>
<dbReference type="SUPFAM" id="SSF69593">
    <property type="entry name" value="Glycerol-3-phosphate (1)-acyltransferase"/>
    <property type="match status" value="1"/>
</dbReference>
<accession>A0A2I0QRF4</accession>
<comment type="catalytic activity">
    <reaction evidence="7">
        <text>a 1-acyl-sn-glycero-3-phosphate + an acyl-CoA = a 1,2-diacyl-sn-glycero-3-phosphate + CoA</text>
        <dbReference type="Rhea" id="RHEA:19709"/>
        <dbReference type="ChEBI" id="CHEBI:57287"/>
        <dbReference type="ChEBI" id="CHEBI:57970"/>
        <dbReference type="ChEBI" id="CHEBI:58342"/>
        <dbReference type="ChEBI" id="CHEBI:58608"/>
        <dbReference type="EC" id="2.3.1.51"/>
    </reaction>
</comment>
<evidence type="ECO:0000256" key="3">
    <source>
        <dbReference type="ARBA" id="ARBA00022516"/>
    </source>
</evidence>
<dbReference type="InterPro" id="IPR002123">
    <property type="entry name" value="Plipid/glycerol_acylTrfase"/>
</dbReference>
<protein>
    <recommendedName>
        <fullName evidence="7">1-acyl-sn-glycerol-3-phosphate acyltransferase</fullName>
        <ecNumber evidence="7">2.3.1.51</ecNumber>
    </recommendedName>
</protein>
<dbReference type="GO" id="GO:0003841">
    <property type="term" value="F:1-acylglycerol-3-phosphate O-acyltransferase activity"/>
    <property type="evidence" value="ECO:0007669"/>
    <property type="project" value="UniProtKB-UniRule"/>
</dbReference>
<dbReference type="Proteomes" id="UP000243524">
    <property type="component" value="Unassembled WGS sequence"/>
</dbReference>
<dbReference type="PANTHER" id="PTHR10434">
    <property type="entry name" value="1-ACYL-SN-GLYCEROL-3-PHOSPHATE ACYLTRANSFERASE"/>
    <property type="match status" value="1"/>
</dbReference>
<dbReference type="AlphaFoldDB" id="A0A2I0QRF4"/>
<reference evidence="9 10" key="1">
    <citation type="submission" date="2017-06" db="EMBL/GenBank/DDBJ databases">
        <title>the draft geome sequence of Illustriluteabacillus marina B3227.</title>
        <authorList>
            <person name="He R.-H."/>
            <person name="Du Z.-J."/>
        </authorList>
    </citation>
    <scope>NUCLEOTIDE SEQUENCE [LARGE SCALE GENOMIC DNA]</scope>
    <source>
        <strain evidence="9 10">B3227</strain>
    </source>
</reference>
<evidence type="ECO:0000259" key="8">
    <source>
        <dbReference type="SMART" id="SM00563"/>
    </source>
</evidence>
<dbReference type="EC" id="2.3.1.51" evidence="7"/>
<keyword evidence="5 7" id="KW-0443">Lipid metabolism</keyword>
<dbReference type="EMBL" id="PJNH01000004">
    <property type="protein sequence ID" value="PKR76925.1"/>
    <property type="molecule type" value="Genomic_DNA"/>
</dbReference>
<feature type="domain" description="Phospholipid/glycerol acyltransferase" evidence="8">
    <location>
        <begin position="73"/>
        <end position="187"/>
    </location>
</feature>
<keyword evidence="10" id="KW-1185">Reference proteome</keyword>
<keyword evidence="7" id="KW-0594">Phospholipid biosynthesis</keyword>
<dbReference type="NCBIfam" id="TIGR00530">
    <property type="entry name" value="AGP_acyltrn"/>
    <property type="match status" value="1"/>
</dbReference>
<sequence length="242" mass="28078">MRSLMTIFRGIPYLFYTVLTLNKVKKLDPEKVGRARYNEEVHQIPKHFARKIFRWSGSKINVHGEDKIPDQPFLIVANHQANYDIFTLLGYFPRPFGFISKIEVKKLPIVRTWMETMDCLFLDRKNRRQSLQTFKQGIELLKGGHNLMIFQEGTRSLDGKMLPFKSGSFTLAKKAGVPVVPVMIDGTYKIMEMNGNRIKPAKVNMTVCDPIFPEDYQELTLDEMASITRERIQKAMDEVKED</sequence>
<dbReference type="OrthoDB" id="9803035at2"/>
<evidence type="ECO:0000256" key="5">
    <source>
        <dbReference type="ARBA" id="ARBA00023098"/>
    </source>
</evidence>
<dbReference type="GO" id="GO:0006654">
    <property type="term" value="P:phosphatidic acid biosynthetic process"/>
    <property type="evidence" value="ECO:0007669"/>
    <property type="project" value="TreeGrafter"/>
</dbReference>
<dbReference type="RefSeq" id="WP_101332675.1">
    <property type="nucleotide sequence ID" value="NZ_PJNH01000004.1"/>
</dbReference>
<organism evidence="9 10">
    <name type="scientific">Halalkalibacillus sediminis</name>
    <dbReference type="NCBI Taxonomy" id="2018042"/>
    <lineage>
        <taxon>Bacteria</taxon>
        <taxon>Bacillati</taxon>
        <taxon>Bacillota</taxon>
        <taxon>Bacilli</taxon>
        <taxon>Bacillales</taxon>
        <taxon>Bacillaceae</taxon>
        <taxon>Halalkalibacillus</taxon>
    </lineage>
</organism>
<gene>
    <name evidence="9" type="ORF">CEY16_14055</name>
</gene>
<evidence type="ECO:0000256" key="6">
    <source>
        <dbReference type="ARBA" id="ARBA00023315"/>
    </source>
</evidence>
<dbReference type="GO" id="GO:0016020">
    <property type="term" value="C:membrane"/>
    <property type="evidence" value="ECO:0007669"/>
    <property type="project" value="InterPro"/>
</dbReference>
<dbReference type="PANTHER" id="PTHR10434:SF64">
    <property type="entry name" value="1-ACYL-SN-GLYCEROL-3-PHOSPHATE ACYLTRANSFERASE-RELATED"/>
    <property type="match status" value="1"/>
</dbReference>
<dbReference type="SMART" id="SM00563">
    <property type="entry name" value="PlsC"/>
    <property type="match status" value="1"/>
</dbReference>
<keyword evidence="3 7" id="KW-0444">Lipid biosynthesis</keyword>
<evidence type="ECO:0000313" key="9">
    <source>
        <dbReference type="EMBL" id="PKR76925.1"/>
    </source>
</evidence>
<evidence type="ECO:0000313" key="10">
    <source>
        <dbReference type="Proteomes" id="UP000243524"/>
    </source>
</evidence>
<evidence type="ECO:0000256" key="4">
    <source>
        <dbReference type="ARBA" id="ARBA00022679"/>
    </source>
</evidence>